<dbReference type="GO" id="GO:0005524">
    <property type="term" value="F:ATP binding"/>
    <property type="evidence" value="ECO:0007669"/>
    <property type="project" value="UniProtKB-KW"/>
</dbReference>
<evidence type="ECO:0000313" key="7">
    <source>
        <dbReference type="EMBL" id="MBP2201292.1"/>
    </source>
</evidence>
<dbReference type="Gene3D" id="3.40.50.300">
    <property type="entry name" value="P-loop containing nucleotide triphosphate hydrolases"/>
    <property type="match status" value="2"/>
</dbReference>
<dbReference type="InterPro" id="IPR027417">
    <property type="entry name" value="P-loop_NTPase"/>
</dbReference>
<dbReference type="EMBL" id="JAGGMV010000001">
    <property type="protein sequence ID" value="MBP2201292.1"/>
    <property type="molecule type" value="Genomic_DNA"/>
</dbReference>
<accession>A0A8J7RG92</accession>
<sequence length="723" mass="83929">MNYNNKNNNLDTYTKDSNDYDSKSYKSSKNYDFYEFKEYINNKFPYNSMRPQQITFMENIYNCIVNNRKNELDNALKSKNSKNNEDGSNGNNKTSNLKIHKNLVVEAPTGVGKTLSYLIPSLYFAERGNRIIILTETIDQQERILEDLNSLKHNLKVSFMMGKGNFFCKSKGDKANRLYCQLNRHCRYRPNRKPICECGTKKEELRLSDDYVRYYCPICACEYQKVKIDCLDADIVIMNNSIYYYLKEEIDKKKRTNIVIVDEAHKLEGSIRNSATITINPKMALGRLRYMAYNYAPLRIRKAIDRYGYGDEGASDKQFWEIIENYVHTFGKDKDFKQFLVHNGEKITSFGMKEDVAILGTLLEGYYEISDIQKKIKKFEENVELDRKDFKFKIENNALVPLELQFVTEKRINDMPLSDFIDDVMGLRNVNSNYVIYRNENKVLCEPVLVSSILKNLYDGASVIHCSATLGDLNIHAMKTGMDKTTNLVLDSPFSKERRKIIALSDGVDMKFKSRDDNITNRKNSNENLYKLVKACDGNTLILFKSFGDLNSAYNYFLMKGYKNNIHCYQQGMDGKEAKKLKSDFEKYGGLLLATGRFAEGVDIPGEALTAVIIDSLPFPVPTPLLNKEQSLIENKLRRRVPNAHWRAFLMTSFHIMSRTVVQMIGRLIRTEDDYGVVIIQDRRFSEWVGKEMVSRKYLKNGFMTLTKKDAIEFIPEFMNKYR</sequence>
<evidence type="ECO:0000256" key="1">
    <source>
        <dbReference type="ARBA" id="ARBA00022741"/>
    </source>
</evidence>
<dbReference type="Proteomes" id="UP000740329">
    <property type="component" value="Unassembled WGS sequence"/>
</dbReference>
<keyword evidence="7" id="KW-0347">Helicase</keyword>
<dbReference type="InterPro" id="IPR045028">
    <property type="entry name" value="DinG/Rad3-like"/>
</dbReference>
<keyword evidence="1" id="KW-0547">Nucleotide-binding</keyword>
<dbReference type="PANTHER" id="PTHR11472:SF34">
    <property type="entry name" value="REGULATOR OF TELOMERE ELONGATION HELICASE 1"/>
    <property type="match status" value="1"/>
</dbReference>
<feature type="domain" description="Helicase ATP-binding" evidence="6">
    <location>
        <begin position="39"/>
        <end position="343"/>
    </location>
</feature>
<dbReference type="Pfam" id="PF04851">
    <property type="entry name" value="ResIII"/>
    <property type="match status" value="1"/>
</dbReference>
<evidence type="ECO:0000256" key="2">
    <source>
        <dbReference type="ARBA" id="ARBA00022801"/>
    </source>
</evidence>
<evidence type="ECO:0000259" key="5">
    <source>
        <dbReference type="PROSITE" id="PS51192"/>
    </source>
</evidence>
<dbReference type="GO" id="GO:0016818">
    <property type="term" value="F:hydrolase activity, acting on acid anhydrides, in phosphorus-containing anhydrides"/>
    <property type="evidence" value="ECO:0007669"/>
    <property type="project" value="InterPro"/>
</dbReference>
<dbReference type="AlphaFoldDB" id="A0A8J7RG92"/>
<dbReference type="PROSITE" id="PS51192">
    <property type="entry name" value="HELICASE_ATP_BIND_1"/>
    <property type="match status" value="1"/>
</dbReference>
<dbReference type="GO" id="GO:0006139">
    <property type="term" value="P:nucleobase-containing compound metabolic process"/>
    <property type="evidence" value="ECO:0007669"/>
    <property type="project" value="InterPro"/>
</dbReference>
<feature type="compositionally biased region" description="Low complexity" evidence="4">
    <location>
        <begin position="1"/>
        <end position="12"/>
    </location>
</feature>
<name>A0A8J7RG92_METVO</name>
<dbReference type="GO" id="GO:0003678">
    <property type="term" value="F:DNA helicase activity"/>
    <property type="evidence" value="ECO:0007669"/>
    <property type="project" value="UniProtKB-EC"/>
</dbReference>
<keyword evidence="3" id="KW-0067">ATP-binding</keyword>
<dbReference type="Pfam" id="PF13307">
    <property type="entry name" value="Helicase_C_2"/>
    <property type="match status" value="1"/>
</dbReference>
<proteinExistence type="predicted"/>
<dbReference type="InterPro" id="IPR006935">
    <property type="entry name" value="Helicase/UvrB_N"/>
</dbReference>
<evidence type="ECO:0000256" key="3">
    <source>
        <dbReference type="ARBA" id="ARBA00022840"/>
    </source>
</evidence>
<organism evidence="7 8">
    <name type="scientific">Methanococcus voltae</name>
    <dbReference type="NCBI Taxonomy" id="2188"/>
    <lineage>
        <taxon>Archaea</taxon>
        <taxon>Methanobacteriati</taxon>
        <taxon>Methanobacteriota</taxon>
        <taxon>Methanomada group</taxon>
        <taxon>Methanococci</taxon>
        <taxon>Methanococcales</taxon>
        <taxon>Methanococcaceae</taxon>
        <taxon>Methanococcus</taxon>
    </lineage>
</organism>
<dbReference type="SMART" id="SM00487">
    <property type="entry name" value="DEXDc"/>
    <property type="match status" value="1"/>
</dbReference>
<dbReference type="EC" id="3.6.4.12" evidence="7"/>
<feature type="region of interest" description="Disordered" evidence="4">
    <location>
        <begin position="1"/>
        <end position="24"/>
    </location>
</feature>
<dbReference type="InterPro" id="IPR014013">
    <property type="entry name" value="Helic_SF1/SF2_ATP-bd_DinG/Rad3"/>
</dbReference>
<dbReference type="PROSITE" id="PS51193">
    <property type="entry name" value="HELICASE_ATP_BIND_2"/>
    <property type="match status" value="1"/>
</dbReference>
<dbReference type="InterPro" id="IPR014001">
    <property type="entry name" value="Helicase_ATP-bd"/>
</dbReference>
<evidence type="ECO:0000259" key="6">
    <source>
        <dbReference type="PROSITE" id="PS51193"/>
    </source>
</evidence>
<protein>
    <submittedName>
        <fullName evidence="7">ATP-dependent DNA helicase DinG</fullName>
        <ecNumber evidence="7">3.6.4.12</ecNumber>
    </submittedName>
</protein>
<evidence type="ECO:0000256" key="4">
    <source>
        <dbReference type="SAM" id="MobiDB-lite"/>
    </source>
</evidence>
<comment type="caution">
    <text evidence="7">The sequence shown here is derived from an EMBL/GenBank/DDBJ whole genome shotgun (WGS) entry which is preliminary data.</text>
</comment>
<feature type="domain" description="Helicase ATP-binding" evidence="5">
    <location>
        <begin position="94"/>
        <end position="295"/>
    </location>
</feature>
<dbReference type="SUPFAM" id="SSF52540">
    <property type="entry name" value="P-loop containing nucleoside triphosphate hydrolases"/>
    <property type="match status" value="1"/>
</dbReference>
<reference evidence="7" key="1">
    <citation type="submission" date="2021-03" db="EMBL/GenBank/DDBJ databases">
        <title>Genomic Encyclopedia of Type Strains, Phase IV (KMG-V): Genome sequencing to study the core and pangenomes of soil and plant-associated prokaryotes.</title>
        <authorList>
            <person name="Whitman W."/>
        </authorList>
    </citation>
    <scope>NUCLEOTIDE SEQUENCE</scope>
    <source>
        <strain evidence="7">C4</strain>
    </source>
</reference>
<gene>
    <name evidence="7" type="ORF">J3E07_000690</name>
</gene>
<feature type="compositionally biased region" description="Basic and acidic residues" evidence="4">
    <location>
        <begin position="13"/>
        <end position="24"/>
    </location>
</feature>
<evidence type="ECO:0000313" key="8">
    <source>
        <dbReference type="Proteomes" id="UP000740329"/>
    </source>
</evidence>
<dbReference type="SMART" id="SM00491">
    <property type="entry name" value="HELICc2"/>
    <property type="match status" value="1"/>
</dbReference>
<dbReference type="InterPro" id="IPR006555">
    <property type="entry name" value="ATP-dep_Helicase_C"/>
</dbReference>
<dbReference type="PANTHER" id="PTHR11472">
    <property type="entry name" value="DNA REPAIR DEAD HELICASE RAD3/XP-D SUBFAMILY MEMBER"/>
    <property type="match status" value="1"/>
</dbReference>
<keyword evidence="2 7" id="KW-0378">Hydrolase</keyword>
<dbReference type="GO" id="GO:0003677">
    <property type="term" value="F:DNA binding"/>
    <property type="evidence" value="ECO:0007669"/>
    <property type="project" value="InterPro"/>
</dbReference>